<dbReference type="InterPro" id="IPR000073">
    <property type="entry name" value="AB_hydrolase_1"/>
</dbReference>
<dbReference type="PANTHER" id="PTHR43433">
    <property type="entry name" value="HYDROLASE, ALPHA/BETA FOLD FAMILY PROTEIN"/>
    <property type="match status" value="1"/>
</dbReference>
<dbReference type="InParanoid" id="A0A1Y5S3A1"/>
<evidence type="ECO:0000313" key="3">
    <source>
        <dbReference type="Proteomes" id="UP000193200"/>
    </source>
</evidence>
<dbReference type="GO" id="GO:0016787">
    <property type="term" value="F:hydrolase activity"/>
    <property type="evidence" value="ECO:0007669"/>
    <property type="project" value="UniProtKB-KW"/>
</dbReference>
<dbReference type="PANTHER" id="PTHR43433:SF5">
    <property type="entry name" value="AB HYDROLASE-1 DOMAIN-CONTAINING PROTEIN"/>
    <property type="match status" value="1"/>
</dbReference>
<evidence type="ECO:0000259" key="1">
    <source>
        <dbReference type="Pfam" id="PF12697"/>
    </source>
</evidence>
<keyword evidence="3" id="KW-1185">Reference proteome</keyword>
<dbReference type="OrthoDB" id="9815441at2"/>
<keyword evidence="2" id="KW-0378">Hydrolase</keyword>
<sequence length="294" mass="30501">MNAMTPRVDSIKSTNVRPKLPMALRAVRGTLRLAGYLAPAAADGWAARAFITPRQARRSTGGRALARPPHFIEGPAGPLAVWSEGEGPTVLFVHGWERDHHDMAGLAGAFAAAGYRAVSFDLTAHGRSAGKRAPLPVLAKGIAAVASAEGPVAGIVAHSIGGAASAIAMSEGLEVPRIVLVGGPNSAEHFARGAAALLGLRPARTEGMLRALTPIVGQPIERFKVDSDAAHMRAAALFLHSADDRVVPLAHAQKNAAAWPGSEIRVFDGLGHNRILQDPAVIAAALDFFPAPGE</sequence>
<evidence type="ECO:0000313" key="2">
    <source>
        <dbReference type="EMBL" id="SLN30262.1"/>
    </source>
</evidence>
<organism evidence="2 3">
    <name type="scientific">Oceanibacterium hippocampi</name>
    <dbReference type="NCBI Taxonomy" id="745714"/>
    <lineage>
        <taxon>Bacteria</taxon>
        <taxon>Pseudomonadati</taxon>
        <taxon>Pseudomonadota</taxon>
        <taxon>Alphaproteobacteria</taxon>
        <taxon>Sneathiellales</taxon>
        <taxon>Sneathiellaceae</taxon>
        <taxon>Oceanibacterium</taxon>
    </lineage>
</organism>
<dbReference type="AlphaFoldDB" id="A0A1Y5S3A1"/>
<name>A0A1Y5S3A1_9PROT</name>
<dbReference type="InterPro" id="IPR029058">
    <property type="entry name" value="AB_hydrolase_fold"/>
</dbReference>
<accession>A0A1Y5S3A1</accession>
<dbReference type="EMBL" id="FWFR01000001">
    <property type="protein sequence ID" value="SLN30262.1"/>
    <property type="molecule type" value="Genomic_DNA"/>
</dbReference>
<protein>
    <submittedName>
        <fullName evidence="2">Alpha/beta hydrolase family protein</fullName>
    </submittedName>
</protein>
<proteinExistence type="predicted"/>
<reference evidence="2 3" key="1">
    <citation type="submission" date="2017-03" db="EMBL/GenBank/DDBJ databases">
        <authorList>
            <person name="Afonso C.L."/>
            <person name="Miller P.J."/>
            <person name="Scott M.A."/>
            <person name="Spackman E."/>
            <person name="Goraichik I."/>
            <person name="Dimitrov K.M."/>
            <person name="Suarez D.L."/>
            <person name="Swayne D.E."/>
        </authorList>
    </citation>
    <scope>NUCLEOTIDE SEQUENCE [LARGE SCALE GENOMIC DNA]</scope>
    <source>
        <strain evidence="2 3">CECT 7691</strain>
    </source>
</reference>
<dbReference type="Proteomes" id="UP000193200">
    <property type="component" value="Unassembled WGS sequence"/>
</dbReference>
<dbReference type="SUPFAM" id="SSF53474">
    <property type="entry name" value="alpha/beta-Hydrolases"/>
    <property type="match status" value="1"/>
</dbReference>
<dbReference type="Pfam" id="PF12697">
    <property type="entry name" value="Abhydrolase_6"/>
    <property type="match status" value="1"/>
</dbReference>
<dbReference type="InterPro" id="IPR050471">
    <property type="entry name" value="AB_hydrolase"/>
</dbReference>
<gene>
    <name evidence="2" type="ORF">OCH7691_01046</name>
</gene>
<dbReference type="Gene3D" id="3.40.50.1820">
    <property type="entry name" value="alpha/beta hydrolase"/>
    <property type="match status" value="1"/>
</dbReference>
<feature type="domain" description="AB hydrolase-1" evidence="1">
    <location>
        <begin position="90"/>
        <end position="285"/>
    </location>
</feature>